<dbReference type="EMBL" id="JBHFNQ010000013">
    <property type="protein sequence ID" value="MFB2875539.1"/>
    <property type="molecule type" value="Genomic_DNA"/>
</dbReference>
<name>A0ABV4WYE2_9CYAN</name>
<gene>
    <name evidence="1" type="ORF">ACE1CC_01460</name>
</gene>
<evidence type="ECO:0000313" key="1">
    <source>
        <dbReference type="EMBL" id="MFB2875539.1"/>
    </source>
</evidence>
<accession>A0ABV4WYE2</accession>
<evidence type="ECO:0000313" key="2">
    <source>
        <dbReference type="Proteomes" id="UP001576774"/>
    </source>
</evidence>
<dbReference type="RefSeq" id="WP_413268699.1">
    <property type="nucleotide sequence ID" value="NZ_JBHFNQ010000013.1"/>
</dbReference>
<keyword evidence="2" id="KW-1185">Reference proteome</keyword>
<comment type="caution">
    <text evidence="1">The sequence shown here is derived from an EMBL/GenBank/DDBJ whole genome shotgun (WGS) entry which is preliminary data.</text>
</comment>
<sequence length="77" mass="9048">MELFKIMGNSLTPFLKHKGKTEAEQLQKNQAAMQLLKSWLEEEVTEEESKQRESYFESFKKIVDSARIPGHKLYSKE</sequence>
<organism evidence="1 2">
    <name type="scientific">Floridaenema aerugineum BLCC-F46</name>
    <dbReference type="NCBI Taxonomy" id="3153654"/>
    <lineage>
        <taxon>Bacteria</taxon>
        <taxon>Bacillati</taxon>
        <taxon>Cyanobacteriota</taxon>
        <taxon>Cyanophyceae</taxon>
        <taxon>Oscillatoriophycideae</taxon>
        <taxon>Aerosakkonematales</taxon>
        <taxon>Aerosakkonemataceae</taxon>
        <taxon>Floridanema</taxon>
        <taxon>Floridanema aerugineum</taxon>
    </lineage>
</organism>
<reference evidence="1 2" key="1">
    <citation type="submission" date="2024-09" db="EMBL/GenBank/DDBJ databases">
        <title>Floridaenema gen nov. (Aerosakkonemataceae, Aerosakkonematales ord. nov., Cyanobacteria) from benthic tropical and subtropical fresh waters, with the description of four new species.</title>
        <authorList>
            <person name="Moretto J.A."/>
            <person name="Berthold D.E."/>
            <person name="Lefler F.W."/>
            <person name="Huang I.-S."/>
            <person name="Laughinghouse H. IV."/>
        </authorList>
    </citation>
    <scope>NUCLEOTIDE SEQUENCE [LARGE SCALE GENOMIC DNA]</scope>
    <source>
        <strain evidence="1 2">BLCC-F46</strain>
    </source>
</reference>
<proteinExistence type="predicted"/>
<protein>
    <submittedName>
        <fullName evidence="1">Uncharacterized protein</fullName>
    </submittedName>
</protein>
<dbReference type="Proteomes" id="UP001576774">
    <property type="component" value="Unassembled WGS sequence"/>
</dbReference>